<proteinExistence type="predicted"/>
<protein>
    <submittedName>
        <fullName evidence="2">Uncharacterized protein</fullName>
    </submittedName>
</protein>
<comment type="caution">
    <text evidence="2">The sequence shown here is derived from an EMBL/GenBank/DDBJ whole genome shotgun (WGS) entry which is preliminary data.</text>
</comment>
<gene>
    <name evidence="2" type="ORF">F8M41_009254</name>
</gene>
<evidence type="ECO:0000256" key="1">
    <source>
        <dbReference type="SAM" id="MobiDB-lite"/>
    </source>
</evidence>
<feature type="region of interest" description="Disordered" evidence="1">
    <location>
        <begin position="56"/>
        <end position="77"/>
    </location>
</feature>
<feature type="compositionally biased region" description="Polar residues" evidence="1">
    <location>
        <begin position="63"/>
        <end position="73"/>
    </location>
</feature>
<reference evidence="2 3" key="1">
    <citation type="journal article" date="2019" name="Environ. Microbiol.">
        <title>At the nexus of three kingdoms: the genome of the mycorrhizal fungus Gigaspora margarita provides insights into plant, endobacterial and fungal interactions.</title>
        <authorList>
            <person name="Venice F."/>
            <person name="Ghignone S."/>
            <person name="Salvioli di Fossalunga A."/>
            <person name="Amselem J."/>
            <person name="Novero M."/>
            <person name="Xianan X."/>
            <person name="Sedzielewska Toro K."/>
            <person name="Morin E."/>
            <person name="Lipzen A."/>
            <person name="Grigoriev I.V."/>
            <person name="Henrissat B."/>
            <person name="Martin F.M."/>
            <person name="Bonfante P."/>
        </authorList>
    </citation>
    <scope>NUCLEOTIDE SEQUENCE [LARGE SCALE GENOMIC DNA]</scope>
    <source>
        <strain evidence="2 3">BEG34</strain>
    </source>
</reference>
<dbReference type="OrthoDB" id="10671731at2759"/>
<evidence type="ECO:0000313" key="2">
    <source>
        <dbReference type="EMBL" id="KAF0562117.1"/>
    </source>
</evidence>
<accession>A0A8H4B5G3</accession>
<keyword evidence="3" id="KW-1185">Reference proteome</keyword>
<organism evidence="2 3">
    <name type="scientific">Gigaspora margarita</name>
    <dbReference type="NCBI Taxonomy" id="4874"/>
    <lineage>
        <taxon>Eukaryota</taxon>
        <taxon>Fungi</taxon>
        <taxon>Fungi incertae sedis</taxon>
        <taxon>Mucoromycota</taxon>
        <taxon>Glomeromycotina</taxon>
        <taxon>Glomeromycetes</taxon>
        <taxon>Diversisporales</taxon>
        <taxon>Gigasporaceae</taxon>
        <taxon>Gigaspora</taxon>
    </lineage>
</organism>
<evidence type="ECO:0000313" key="3">
    <source>
        <dbReference type="Proteomes" id="UP000439903"/>
    </source>
</evidence>
<sequence length="106" mass="11654">MDPISNITSHIIKLLTSSKIPTWLSITSSNMIEAGNSDIKNNNDIFEFFIVSSLPKRSSRSSNPAQLSTSSKTSDVDNLIVNNNNDIFKSSITTSHTMRSSRSSKC</sequence>
<dbReference type="EMBL" id="WTPW01000003">
    <property type="protein sequence ID" value="KAF0562117.1"/>
    <property type="molecule type" value="Genomic_DNA"/>
</dbReference>
<dbReference type="Proteomes" id="UP000439903">
    <property type="component" value="Unassembled WGS sequence"/>
</dbReference>
<name>A0A8H4B5G3_GIGMA</name>
<dbReference type="AlphaFoldDB" id="A0A8H4B5G3"/>